<dbReference type="PANTHER" id="PTHR43883">
    <property type="entry name" value="SLR0207 PROTEIN"/>
    <property type="match status" value="1"/>
</dbReference>
<gene>
    <name evidence="1" type="ORF">K1J50_07860</name>
</gene>
<name>A0ABS7F195_9PROT</name>
<dbReference type="Proteomes" id="UP001519924">
    <property type="component" value="Unassembled WGS sequence"/>
</dbReference>
<keyword evidence="2" id="KW-1185">Reference proteome</keyword>
<dbReference type="InterPro" id="IPR011009">
    <property type="entry name" value="Kinase-like_dom_sf"/>
</dbReference>
<protein>
    <recommendedName>
        <fullName evidence="3">Aminoglycoside phosphotransferase domain-containing protein</fullName>
    </recommendedName>
</protein>
<accession>A0ABS7F195</accession>
<evidence type="ECO:0000313" key="1">
    <source>
        <dbReference type="EMBL" id="MBW8269401.1"/>
    </source>
</evidence>
<dbReference type="EMBL" id="JAHZUY010000014">
    <property type="protein sequence ID" value="MBW8269401.1"/>
    <property type="molecule type" value="Genomic_DNA"/>
</dbReference>
<reference evidence="1 2" key="1">
    <citation type="submission" date="2021-08" db="EMBL/GenBank/DDBJ databases">
        <title>Caldovatus sediminis gen. nov., sp. nov., a moderately thermophilic bacterium isolated from a hot spring.</title>
        <authorList>
            <person name="Hu C.-J."/>
            <person name="Li W.-J."/>
            <person name="Xian W.-D."/>
        </authorList>
    </citation>
    <scope>NUCLEOTIDE SEQUENCE [LARGE SCALE GENOMIC DNA]</scope>
    <source>
        <strain evidence="1 2">SYSU G05006</strain>
    </source>
</reference>
<dbReference type="PANTHER" id="PTHR43883:SF1">
    <property type="entry name" value="GLUCONOKINASE"/>
    <property type="match status" value="1"/>
</dbReference>
<evidence type="ECO:0000313" key="2">
    <source>
        <dbReference type="Proteomes" id="UP001519924"/>
    </source>
</evidence>
<dbReference type="RefSeq" id="WP_220117157.1">
    <property type="nucleotide sequence ID" value="NZ_JAHZUY010000014.1"/>
</dbReference>
<proteinExistence type="predicted"/>
<comment type="caution">
    <text evidence="1">The sequence shown here is derived from an EMBL/GenBank/DDBJ whole genome shotgun (WGS) entry which is preliminary data.</text>
</comment>
<evidence type="ECO:0008006" key="3">
    <source>
        <dbReference type="Google" id="ProtNLM"/>
    </source>
</evidence>
<dbReference type="InterPro" id="IPR052732">
    <property type="entry name" value="Cell-binding_unc_protein"/>
</dbReference>
<dbReference type="SUPFAM" id="SSF56112">
    <property type="entry name" value="Protein kinase-like (PK-like)"/>
    <property type="match status" value="1"/>
</dbReference>
<organism evidence="1 2">
    <name type="scientific">Caldovatus aquaticus</name>
    <dbReference type="NCBI Taxonomy" id="2865671"/>
    <lineage>
        <taxon>Bacteria</taxon>
        <taxon>Pseudomonadati</taxon>
        <taxon>Pseudomonadota</taxon>
        <taxon>Alphaproteobacteria</taxon>
        <taxon>Acetobacterales</taxon>
        <taxon>Roseomonadaceae</taxon>
        <taxon>Caldovatus</taxon>
    </lineage>
</organism>
<sequence>MDPDAAGEAALAEKVAFLSRPESYPEGTRAVEVRETRMSFVFLTDRHAYKMKKPLATRHLDFRSLALRRAYCEEEVRLNAPLAAGVYLGTAALLRGPDGRLRLGDEREAAGEVVEWLVRMRRLPAEHMLDAAIRRGAVEPARIEAVADLLAAFYAAAAPVALGQAEYLGRFLEDQATNRELLCAPAFGLPREEVERVLAPVDAMLRDEPGPLLARLAQRRIVEGHGDLRPEHVFLGEPVAVIDRLEFSRRLRLLDPYEELAFLGMECAAAGAAWIGPAMIARCAARLGGPAPEPRLLAFYAAFRAALRARQAVAHLLDPKPREPAKWLPQARRYLAAGAAAAAALSPRAPAGR</sequence>